<organism evidence="2 3">
    <name type="scientific">Nocardia fluminea</name>
    <dbReference type="NCBI Taxonomy" id="134984"/>
    <lineage>
        <taxon>Bacteria</taxon>
        <taxon>Bacillati</taxon>
        <taxon>Actinomycetota</taxon>
        <taxon>Actinomycetes</taxon>
        <taxon>Mycobacteriales</taxon>
        <taxon>Nocardiaceae</taxon>
        <taxon>Nocardia</taxon>
    </lineage>
</organism>
<reference evidence="2 3" key="1">
    <citation type="submission" date="2017-12" db="EMBL/GenBank/DDBJ databases">
        <title>Sequencing the genomes of 1000 Actinobacteria strains.</title>
        <authorList>
            <person name="Klenk H.-P."/>
        </authorList>
    </citation>
    <scope>NUCLEOTIDE SEQUENCE [LARGE SCALE GENOMIC DNA]</scope>
    <source>
        <strain evidence="2 3">DSM 44489</strain>
    </source>
</reference>
<dbReference type="RefSeq" id="WP_101468977.1">
    <property type="nucleotide sequence ID" value="NZ_PJMW01000003.1"/>
</dbReference>
<comment type="caution">
    <text evidence="2">The sequence shown here is derived from an EMBL/GenBank/DDBJ whole genome shotgun (WGS) entry which is preliminary data.</text>
</comment>
<accession>A0A2N3V5B4</accession>
<proteinExistence type="predicted"/>
<evidence type="ECO:0000313" key="3">
    <source>
        <dbReference type="Proteomes" id="UP000233766"/>
    </source>
</evidence>
<name>A0A2N3V5B4_9NOCA</name>
<sequence>MTAEQKTLMRVETATDAPFAIRVNVRALSDEDLAQELAERKAEFDLLVRDLDERKIEGLGLGRLRPTTPSWYAKPTRSSPPCRPTRPRVNSPAPKVRRR</sequence>
<dbReference type="Proteomes" id="UP000233766">
    <property type="component" value="Unassembled WGS sequence"/>
</dbReference>
<dbReference type="AlphaFoldDB" id="A0A2N3V5B4"/>
<gene>
    <name evidence="2" type="ORF">ATK86_7226</name>
</gene>
<protein>
    <submittedName>
        <fullName evidence="2">Uncharacterized protein</fullName>
    </submittedName>
</protein>
<keyword evidence="3" id="KW-1185">Reference proteome</keyword>
<evidence type="ECO:0000256" key="1">
    <source>
        <dbReference type="SAM" id="MobiDB-lite"/>
    </source>
</evidence>
<feature type="region of interest" description="Disordered" evidence="1">
    <location>
        <begin position="64"/>
        <end position="99"/>
    </location>
</feature>
<evidence type="ECO:0000313" key="2">
    <source>
        <dbReference type="EMBL" id="PKV76819.1"/>
    </source>
</evidence>
<dbReference type="EMBL" id="PJMW01000003">
    <property type="protein sequence ID" value="PKV76819.1"/>
    <property type="molecule type" value="Genomic_DNA"/>
</dbReference>